<dbReference type="PATRIC" id="fig|1160705.3.peg.462"/>
<organism evidence="3 4">
    <name type="scientific">Streptomyces viridochromogenes Tue57</name>
    <dbReference type="NCBI Taxonomy" id="1160705"/>
    <lineage>
        <taxon>Bacteria</taxon>
        <taxon>Bacillati</taxon>
        <taxon>Actinomycetota</taxon>
        <taxon>Actinomycetes</taxon>
        <taxon>Kitasatosporales</taxon>
        <taxon>Streptomycetaceae</taxon>
        <taxon>Streptomyces</taxon>
    </lineage>
</organism>
<accession>L8PLY7</accession>
<evidence type="ECO:0008006" key="5">
    <source>
        <dbReference type="Google" id="ProtNLM"/>
    </source>
</evidence>
<dbReference type="RefSeq" id="WP_003995812.1">
    <property type="nucleotide sequence ID" value="NZ_AMLP01000018.1"/>
</dbReference>
<dbReference type="EMBL" id="AMLP01000018">
    <property type="protein sequence ID" value="ELS58571.1"/>
    <property type="molecule type" value="Genomic_DNA"/>
</dbReference>
<name>L8PLY7_STRVR</name>
<feature type="signal peptide" evidence="2">
    <location>
        <begin position="1"/>
        <end position="32"/>
    </location>
</feature>
<keyword evidence="2" id="KW-0732">Signal</keyword>
<reference evidence="3 4" key="1">
    <citation type="journal article" date="2013" name="Genome Announc.">
        <title>Draft Genome Sequence of Streptomyces viridochromogenes Strain Tu57, Producer of Avilamycin.</title>
        <authorList>
            <person name="Gruning B.A."/>
            <person name="Erxleben A."/>
            <person name="Hahnlein A."/>
            <person name="Gunther S."/>
        </authorList>
    </citation>
    <scope>NUCLEOTIDE SEQUENCE [LARGE SCALE GENOMIC DNA]</scope>
    <source>
        <strain evidence="3 4">Tue57</strain>
    </source>
</reference>
<comment type="caution">
    <text evidence="3">The sequence shown here is derived from an EMBL/GenBank/DDBJ whole genome shotgun (WGS) entry which is preliminary data.</text>
</comment>
<dbReference type="AlphaFoldDB" id="L8PLY7"/>
<dbReference type="Proteomes" id="UP000011205">
    <property type="component" value="Unassembled WGS sequence"/>
</dbReference>
<feature type="chain" id="PRO_5003996375" description="Secreted protein" evidence="2">
    <location>
        <begin position="33"/>
        <end position="223"/>
    </location>
</feature>
<proteinExistence type="predicted"/>
<evidence type="ECO:0000313" key="4">
    <source>
        <dbReference type="Proteomes" id="UP000011205"/>
    </source>
</evidence>
<sequence length="223" mass="22968">MSDRPKARRGALLLAAASFLGLLSHSTSSARATPPPSPAASRPALDEPPASCLPADLPRTAPRASAVASAARAVQACLDTAEAPHSDPDGARLRARTLTVTGLYCPLSLAEGVCRAERVTLEYVHAGFPGTSGEAGSCTSARRLTFSGDVRFRASAISGHVFGLLPLTLSTATVPPVPLPYLSLTNVEASGLWARARRGSGQHMKVTPGEAGPVCPADRGRGR</sequence>
<gene>
    <name evidence="3" type="ORF">STVIR_0467</name>
</gene>
<feature type="region of interest" description="Disordered" evidence="1">
    <location>
        <begin position="199"/>
        <end position="223"/>
    </location>
</feature>
<protein>
    <recommendedName>
        <fullName evidence="5">Secreted protein</fullName>
    </recommendedName>
</protein>
<feature type="region of interest" description="Disordered" evidence="1">
    <location>
        <begin position="26"/>
        <end position="58"/>
    </location>
</feature>
<evidence type="ECO:0000256" key="2">
    <source>
        <dbReference type="SAM" id="SignalP"/>
    </source>
</evidence>
<evidence type="ECO:0000256" key="1">
    <source>
        <dbReference type="SAM" id="MobiDB-lite"/>
    </source>
</evidence>
<evidence type="ECO:0000313" key="3">
    <source>
        <dbReference type="EMBL" id="ELS58571.1"/>
    </source>
</evidence>